<dbReference type="GeneID" id="69968871"/>
<reference evidence="1 2" key="1">
    <citation type="journal article" date="2014" name="Genome Announc.">
        <title>Draft Genome Sequence of the Haloacid-Degrading Burkholderia caribensis Strain MBA4.</title>
        <authorList>
            <person name="Pan Y."/>
            <person name="Kong K.F."/>
            <person name="Tsang J.S."/>
        </authorList>
    </citation>
    <scope>NUCLEOTIDE SEQUENCE [LARGE SCALE GENOMIC DNA]</scope>
    <source>
        <strain evidence="1 2">MBA4</strain>
    </source>
</reference>
<organism evidence="1 2">
    <name type="scientific">Paraburkholderia caribensis MBA4</name>
    <dbReference type="NCBI Taxonomy" id="1323664"/>
    <lineage>
        <taxon>Bacteria</taxon>
        <taxon>Pseudomonadati</taxon>
        <taxon>Pseudomonadota</taxon>
        <taxon>Betaproteobacteria</taxon>
        <taxon>Burkholderiales</taxon>
        <taxon>Burkholderiaceae</taxon>
        <taxon>Paraburkholderia</taxon>
    </lineage>
</organism>
<gene>
    <name evidence="1" type="ORF">K788_00011750</name>
</gene>
<dbReference type="RefSeq" id="WP_036005592.1">
    <property type="nucleotide sequence ID" value="NZ_CP012746.1"/>
</dbReference>
<name>A0A0P0R8M8_9BURK</name>
<sequence>MERNDLIALVNRIKESTYSSEEDADLDIDMLTKNTIDPYAMDYIFQKEYEDLSSEEIVDKILSYKPIQL</sequence>
<dbReference type="Proteomes" id="UP000019146">
    <property type="component" value="Chromosome 1"/>
</dbReference>
<dbReference type="EMBL" id="CP012746">
    <property type="protein sequence ID" value="ALL64727.1"/>
    <property type="molecule type" value="Genomic_DNA"/>
</dbReference>
<dbReference type="KEGG" id="bcai:K788_00011750"/>
<proteinExistence type="predicted"/>
<dbReference type="AlphaFoldDB" id="A0A0P0R8M8"/>
<evidence type="ECO:0000313" key="1">
    <source>
        <dbReference type="EMBL" id="ALL64727.1"/>
    </source>
</evidence>
<protein>
    <submittedName>
        <fullName evidence="1">Uncharacterized protein</fullName>
    </submittedName>
</protein>
<accession>A0A0P0R8M8</accession>
<evidence type="ECO:0000313" key="2">
    <source>
        <dbReference type="Proteomes" id="UP000019146"/>
    </source>
</evidence>